<gene>
    <name evidence="2" type="ORF">DI09_36p170</name>
</gene>
<dbReference type="GeneID" id="25259716"/>
<evidence type="ECO:0000313" key="3">
    <source>
        <dbReference type="Proteomes" id="UP000029725"/>
    </source>
</evidence>
<keyword evidence="1" id="KW-0732">Signal</keyword>
<feature type="chain" id="PRO_5001950701" description="Fibronectin type-III domain-containing protein" evidence="1">
    <location>
        <begin position="24"/>
        <end position="267"/>
    </location>
</feature>
<evidence type="ECO:0000313" key="2">
    <source>
        <dbReference type="EMBL" id="KGG51406.1"/>
    </source>
</evidence>
<protein>
    <recommendedName>
        <fullName evidence="4">Fibronectin type-III domain-containing protein</fullName>
    </recommendedName>
</protein>
<reference evidence="2 3" key="1">
    <citation type="submission" date="2014-04" db="EMBL/GenBank/DDBJ databases">
        <title>A new species of microsporidia sheds light on the evolution of extreme parasitism.</title>
        <authorList>
            <person name="Haag K.L."/>
            <person name="James T.Y."/>
            <person name="Larsson R."/>
            <person name="Schaer T.M."/>
            <person name="Refardt D."/>
            <person name="Pombert J.-F."/>
            <person name="Ebert D."/>
        </authorList>
    </citation>
    <scope>NUCLEOTIDE SEQUENCE [LARGE SCALE GENOMIC DNA]</scope>
    <source>
        <strain evidence="2 3">UGP3</strain>
        <tissue evidence="2">Spores</tissue>
    </source>
</reference>
<organism evidence="2 3">
    <name type="scientific">Mitosporidium daphniae</name>
    <dbReference type="NCBI Taxonomy" id="1485682"/>
    <lineage>
        <taxon>Eukaryota</taxon>
        <taxon>Fungi</taxon>
        <taxon>Fungi incertae sedis</taxon>
        <taxon>Microsporidia</taxon>
        <taxon>Mitosporidium</taxon>
    </lineage>
</organism>
<keyword evidence="3" id="KW-1185">Reference proteome</keyword>
<sequence length="267" mass="29428">MASILSWKIILLFGLLSTSLVFGENANSVNPESSSFQSQLGSLIRGNMSLKFLNITPRFACNNEHEPWWNLSWEPFNSSDNVTITISKQNETIKTYIARDIGESSFKLSKNISTYYQVKVSNSYGSAISSLASISCQGFPPRVSYPKTNGSEVNVNTTKAIVKWDTTWFSKASEPSSILNISFVDQVTELNYTFTNITNNGSAFVDISSLAMPVSIYGVFITGYANDDPTKTLFGEVSGLFNILPEVVDVPDEAHKPPFQNSTISFS</sequence>
<accession>A0A098VUR3</accession>
<dbReference type="VEuPathDB" id="MicrosporidiaDB:DI09_36p170"/>
<dbReference type="AlphaFoldDB" id="A0A098VUR3"/>
<dbReference type="RefSeq" id="XP_013237833.1">
    <property type="nucleotide sequence ID" value="XM_013382379.1"/>
</dbReference>
<name>A0A098VUR3_9MICR</name>
<feature type="signal peptide" evidence="1">
    <location>
        <begin position="1"/>
        <end position="23"/>
    </location>
</feature>
<evidence type="ECO:0008006" key="4">
    <source>
        <dbReference type="Google" id="ProtNLM"/>
    </source>
</evidence>
<dbReference type="Proteomes" id="UP000029725">
    <property type="component" value="Unassembled WGS sequence"/>
</dbReference>
<comment type="caution">
    <text evidence="2">The sequence shown here is derived from an EMBL/GenBank/DDBJ whole genome shotgun (WGS) entry which is preliminary data.</text>
</comment>
<proteinExistence type="predicted"/>
<dbReference type="HOGENOM" id="CLU_1042381_0_0_1"/>
<evidence type="ECO:0000256" key="1">
    <source>
        <dbReference type="SAM" id="SignalP"/>
    </source>
</evidence>
<dbReference type="EMBL" id="JMKJ01000299">
    <property type="protein sequence ID" value="KGG51406.1"/>
    <property type="molecule type" value="Genomic_DNA"/>
</dbReference>